<dbReference type="RefSeq" id="WP_311591705.1">
    <property type="nucleotide sequence ID" value="NZ_JAVRHV010000001.1"/>
</dbReference>
<accession>A0ABU2Y4B1</accession>
<reference evidence="2 3" key="1">
    <citation type="submission" date="2023-09" db="EMBL/GenBank/DDBJ databases">
        <authorList>
            <person name="Rey-Velasco X."/>
        </authorList>
    </citation>
    <scope>NUCLEOTIDE SEQUENCE [LARGE SCALE GENOMIC DNA]</scope>
    <source>
        <strain evidence="2 3">P050</strain>
    </source>
</reference>
<evidence type="ECO:0000313" key="2">
    <source>
        <dbReference type="EMBL" id="MDT0551893.1"/>
    </source>
</evidence>
<keyword evidence="1" id="KW-0812">Transmembrane</keyword>
<keyword evidence="1" id="KW-1133">Transmembrane helix</keyword>
<keyword evidence="1" id="KW-0472">Membrane</keyword>
<sequence>MGGLTTFASLMNKVKNHQDRVYYKRKYRTISTSSQRKIKFPKVSDEELEIIKTKIRARAKKQQMINNVAIFIMCLIVFYLLFEFL</sequence>
<evidence type="ECO:0000313" key="3">
    <source>
        <dbReference type="Proteomes" id="UP001252186"/>
    </source>
</evidence>
<name>A0ABU2Y4B1_9FLAO</name>
<proteinExistence type="predicted"/>
<gene>
    <name evidence="2" type="ORF">RM519_01425</name>
</gene>
<keyword evidence="3" id="KW-1185">Reference proteome</keyword>
<feature type="transmembrane region" description="Helical" evidence="1">
    <location>
        <begin position="64"/>
        <end position="82"/>
    </location>
</feature>
<organism evidence="2 3">
    <name type="scientific">Urechidicola vernalis</name>
    <dbReference type="NCBI Taxonomy" id="3075600"/>
    <lineage>
        <taxon>Bacteria</taxon>
        <taxon>Pseudomonadati</taxon>
        <taxon>Bacteroidota</taxon>
        <taxon>Flavobacteriia</taxon>
        <taxon>Flavobacteriales</taxon>
        <taxon>Flavobacteriaceae</taxon>
        <taxon>Urechidicola</taxon>
    </lineage>
</organism>
<evidence type="ECO:0000256" key="1">
    <source>
        <dbReference type="SAM" id="Phobius"/>
    </source>
</evidence>
<dbReference type="EMBL" id="JAVRHV010000001">
    <property type="protein sequence ID" value="MDT0551893.1"/>
    <property type="molecule type" value="Genomic_DNA"/>
</dbReference>
<dbReference type="Proteomes" id="UP001252186">
    <property type="component" value="Unassembled WGS sequence"/>
</dbReference>
<protein>
    <submittedName>
        <fullName evidence="2">Uncharacterized protein</fullName>
    </submittedName>
</protein>
<comment type="caution">
    <text evidence="2">The sequence shown here is derived from an EMBL/GenBank/DDBJ whole genome shotgun (WGS) entry which is preliminary data.</text>
</comment>